<keyword evidence="1" id="KW-0732">Signal</keyword>
<dbReference type="EMBL" id="WBVQ01000003">
    <property type="protein sequence ID" value="KAB2815289.1"/>
    <property type="molecule type" value="Genomic_DNA"/>
</dbReference>
<dbReference type="Pfam" id="PF13585">
    <property type="entry name" value="CHU_C"/>
    <property type="match status" value="1"/>
</dbReference>
<dbReference type="OrthoDB" id="9765926at2"/>
<protein>
    <submittedName>
        <fullName evidence="2">Gliding motility-associated C-terminal domain-containing protein</fullName>
    </submittedName>
</protein>
<feature type="chain" id="PRO_5027115423" evidence="1">
    <location>
        <begin position="26"/>
        <end position="133"/>
    </location>
</feature>
<evidence type="ECO:0000256" key="1">
    <source>
        <dbReference type="SAM" id="SignalP"/>
    </source>
</evidence>
<sequence length="133" mass="14933">MKSIRTYIFGLFALVAMLWSADVQGQTQPGTNYDGCAIFAANAFTPNGDGVNDLFSVVVSENCAPVSYHLRVYDRWGRLVYESIDASEAFDGYYDGQKLKEGVYLWRLTARYEVPSQTRIVSIDERGSVVLIR</sequence>
<accession>A0A6L3ZD60</accession>
<dbReference type="NCBIfam" id="TIGR04131">
    <property type="entry name" value="Bac_Flav_CTERM"/>
    <property type="match status" value="1"/>
</dbReference>
<reference evidence="2 3" key="1">
    <citation type="submission" date="2019-10" db="EMBL/GenBank/DDBJ databases">
        <title>Genome sequence of Phaeocystidibacter marisrubri JCM30614 (type strain).</title>
        <authorList>
            <person name="Bowman J.P."/>
        </authorList>
    </citation>
    <scope>NUCLEOTIDE SEQUENCE [LARGE SCALE GENOMIC DNA]</scope>
    <source>
        <strain evidence="2 3">JCM 30614</strain>
    </source>
</reference>
<keyword evidence="3" id="KW-1185">Reference proteome</keyword>
<dbReference type="RefSeq" id="WP_151694324.1">
    <property type="nucleotide sequence ID" value="NZ_BMGX01000001.1"/>
</dbReference>
<gene>
    <name evidence="2" type="ORF">F8C82_14450</name>
</gene>
<dbReference type="Proteomes" id="UP000484164">
    <property type="component" value="Unassembled WGS sequence"/>
</dbReference>
<dbReference type="InterPro" id="IPR026341">
    <property type="entry name" value="T9SS_type_B"/>
</dbReference>
<comment type="caution">
    <text evidence="2">The sequence shown here is derived from an EMBL/GenBank/DDBJ whole genome shotgun (WGS) entry which is preliminary data.</text>
</comment>
<name>A0A6L3ZD60_9FLAO</name>
<dbReference type="AlphaFoldDB" id="A0A6L3ZD60"/>
<evidence type="ECO:0000313" key="3">
    <source>
        <dbReference type="Proteomes" id="UP000484164"/>
    </source>
</evidence>
<evidence type="ECO:0000313" key="2">
    <source>
        <dbReference type="EMBL" id="KAB2815289.1"/>
    </source>
</evidence>
<feature type="signal peptide" evidence="1">
    <location>
        <begin position="1"/>
        <end position="25"/>
    </location>
</feature>
<proteinExistence type="predicted"/>
<organism evidence="2 3">
    <name type="scientific">Phaeocystidibacter marisrubri</name>
    <dbReference type="NCBI Taxonomy" id="1577780"/>
    <lineage>
        <taxon>Bacteria</taxon>
        <taxon>Pseudomonadati</taxon>
        <taxon>Bacteroidota</taxon>
        <taxon>Flavobacteriia</taxon>
        <taxon>Flavobacteriales</taxon>
        <taxon>Phaeocystidibacteraceae</taxon>
        <taxon>Phaeocystidibacter</taxon>
    </lineage>
</organism>